<comment type="caution">
    <text evidence="1">The sequence shown here is derived from an EMBL/GenBank/DDBJ whole genome shotgun (WGS) entry which is preliminary data.</text>
</comment>
<sequence>MFKYYVYIESEVIVLPLVIYAETREIAYKKAVKQFRKIFKKKKITRVTIHKDHYYFGGFEY</sequence>
<dbReference type="AlphaFoldDB" id="A0A3E3EGA8"/>
<protein>
    <submittedName>
        <fullName evidence="1">Uncharacterized protein</fullName>
    </submittedName>
</protein>
<name>A0A3E3EGA8_9FIRM</name>
<dbReference type="EMBL" id="QUSL01000002">
    <property type="protein sequence ID" value="RGD86927.1"/>
    <property type="molecule type" value="Genomic_DNA"/>
</dbReference>
<dbReference type="Proteomes" id="UP000261032">
    <property type="component" value="Unassembled WGS sequence"/>
</dbReference>
<reference evidence="1 2" key="1">
    <citation type="submission" date="2018-08" db="EMBL/GenBank/DDBJ databases">
        <title>A genome reference for cultivated species of the human gut microbiota.</title>
        <authorList>
            <person name="Zou Y."/>
            <person name="Xue W."/>
            <person name="Luo G."/>
        </authorList>
    </citation>
    <scope>NUCLEOTIDE SEQUENCE [LARGE SCALE GENOMIC DNA]</scope>
    <source>
        <strain evidence="1 2">OM06-4</strain>
    </source>
</reference>
<gene>
    <name evidence="1" type="ORF">DXB93_01820</name>
</gene>
<organism evidence="1 2">
    <name type="scientific">Thomasclavelia ramosa</name>
    <dbReference type="NCBI Taxonomy" id="1547"/>
    <lineage>
        <taxon>Bacteria</taxon>
        <taxon>Bacillati</taxon>
        <taxon>Bacillota</taxon>
        <taxon>Erysipelotrichia</taxon>
        <taxon>Erysipelotrichales</taxon>
        <taxon>Coprobacillaceae</taxon>
        <taxon>Thomasclavelia</taxon>
    </lineage>
</organism>
<accession>A0A3E3EGA8</accession>
<evidence type="ECO:0000313" key="2">
    <source>
        <dbReference type="Proteomes" id="UP000261032"/>
    </source>
</evidence>
<evidence type="ECO:0000313" key="1">
    <source>
        <dbReference type="EMBL" id="RGD86927.1"/>
    </source>
</evidence>
<proteinExistence type="predicted"/>